<accession>A0AAP0LPD8</accession>
<dbReference type="AlphaFoldDB" id="A0AAP0LPD8"/>
<keyword evidence="3" id="KW-1185">Reference proteome</keyword>
<name>A0AAP0LPD8_9ROSI</name>
<sequence length="74" mass="8278">MWLAVRKHVNMVIIKIPICAVGTWYGTAMYGSLAQHSTDSDLFSTSVLESQLTTSTTFIHFINNNNNMEEANGR</sequence>
<keyword evidence="1" id="KW-1133">Transmembrane helix</keyword>
<reference evidence="2 3" key="1">
    <citation type="submission" date="2024-05" db="EMBL/GenBank/DDBJ databases">
        <title>Haplotype-resolved chromosome-level genome assembly of Huyou (Citrus changshanensis).</title>
        <authorList>
            <person name="Miao C."/>
            <person name="Chen W."/>
            <person name="Wu Y."/>
            <person name="Wang L."/>
            <person name="Zhao S."/>
            <person name="Grierson D."/>
            <person name="Xu C."/>
            <person name="Chen K."/>
        </authorList>
    </citation>
    <scope>NUCLEOTIDE SEQUENCE [LARGE SCALE GENOMIC DNA]</scope>
    <source>
        <strain evidence="2">01-14</strain>
        <tissue evidence="2">Leaf</tissue>
    </source>
</reference>
<keyword evidence="1" id="KW-0472">Membrane</keyword>
<evidence type="ECO:0000313" key="3">
    <source>
        <dbReference type="Proteomes" id="UP001428341"/>
    </source>
</evidence>
<keyword evidence="1" id="KW-0812">Transmembrane</keyword>
<dbReference type="Proteomes" id="UP001428341">
    <property type="component" value="Unassembled WGS sequence"/>
</dbReference>
<organism evidence="2 3">
    <name type="scientific">Citrus x changshan-huyou</name>
    <dbReference type="NCBI Taxonomy" id="2935761"/>
    <lineage>
        <taxon>Eukaryota</taxon>
        <taxon>Viridiplantae</taxon>
        <taxon>Streptophyta</taxon>
        <taxon>Embryophyta</taxon>
        <taxon>Tracheophyta</taxon>
        <taxon>Spermatophyta</taxon>
        <taxon>Magnoliopsida</taxon>
        <taxon>eudicotyledons</taxon>
        <taxon>Gunneridae</taxon>
        <taxon>Pentapetalae</taxon>
        <taxon>rosids</taxon>
        <taxon>malvids</taxon>
        <taxon>Sapindales</taxon>
        <taxon>Rutaceae</taxon>
        <taxon>Aurantioideae</taxon>
        <taxon>Citrus</taxon>
    </lineage>
</organism>
<protein>
    <submittedName>
        <fullName evidence="2">Uncharacterized protein</fullName>
    </submittedName>
</protein>
<comment type="caution">
    <text evidence="2">The sequence shown here is derived from an EMBL/GenBank/DDBJ whole genome shotgun (WGS) entry which is preliminary data.</text>
</comment>
<evidence type="ECO:0000256" key="1">
    <source>
        <dbReference type="SAM" id="Phobius"/>
    </source>
</evidence>
<feature type="transmembrane region" description="Helical" evidence="1">
    <location>
        <begin position="12"/>
        <end position="33"/>
    </location>
</feature>
<gene>
    <name evidence="2" type="ORF">WN944_025220</name>
</gene>
<proteinExistence type="predicted"/>
<dbReference type="EMBL" id="JBCGBO010000024">
    <property type="protein sequence ID" value="KAK9182079.1"/>
    <property type="molecule type" value="Genomic_DNA"/>
</dbReference>
<evidence type="ECO:0000313" key="2">
    <source>
        <dbReference type="EMBL" id="KAK9182079.1"/>
    </source>
</evidence>